<evidence type="ECO:0000256" key="1">
    <source>
        <dbReference type="SAM" id="MobiDB-lite"/>
    </source>
</evidence>
<sequence length="98" mass="10673">MPSFGIPQGRPIGGIAPVNQPVNQPVNRLIAQGRPLNPAPLNPTPFAPVPQGQPLNPSPLIPVQPVATYRSFVSVGDTGFEVRKVQQRLRELNYRSEE</sequence>
<dbReference type="Proteomes" id="UP000017127">
    <property type="component" value="Unassembled WGS sequence"/>
</dbReference>
<dbReference type="RefSeq" id="WP_023070074.1">
    <property type="nucleotide sequence ID" value="NZ_AUZM01000425.1"/>
</dbReference>
<accession>U7Q8Y8</accession>
<reference evidence="2 3" key="1">
    <citation type="journal article" date="2013" name="Front. Microbiol.">
        <title>Comparative genomic analyses of the cyanobacterium, Lyngbya aestuarii BL J, a powerful hydrogen producer.</title>
        <authorList>
            <person name="Kothari A."/>
            <person name="Vaughn M."/>
            <person name="Garcia-Pichel F."/>
        </authorList>
    </citation>
    <scope>NUCLEOTIDE SEQUENCE [LARGE SCALE GENOMIC DNA]</scope>
    <source>
        <strain evidence="2 3">BL J</strain>
    </source>
</reference>
<evidence type="ECO:0000313" key="2">
    <source>
        <dbReference type="EMBL" id="ERT03505.1"/>
    </source>
</evidence>
<comment type="caution">
    <text evidence="2">The sequence shown here is derived from an EMBL/GenBank/DDBJ whole genome shotgun (WGS) entry which is preliminary data.</text>
</comment>
<proteinExistence type="predicted"/>
<keyword evidence="3" id="KW-1185">Reference proteome</keyword>
<name>U7Q8Y8_9CYAN</name>
<protein>
    <submittedName>
        <fullName evidence="2">Peptidoglycan-binding 1 domain protein</fullName>
    </submittedName>
</protein>
<organism evidence="2 3">
    <name type="scientific">Lyngbya aestuarii BL J</name>
    <dbReference type="NCBI Taxonomy" id="1348334"/>
    <lineage>
        <taxon>Bacteria</taxon>
        <taxon>Bacillati</taxon>
        <taxon>Cyanobacteriota</taxon>
        <taxon>Cyanophyceae</taxon>
        <taxon>Oscillatoriophycideae</taxon>
        <taxon>Oscillatoriales</taxon>
        <taxon>Microcoleaceae</taxon>
        <taxon>Lyngbya</taxon>
    </lineage>
</organism>
<dbReference type="AlphaFoldDB" id="U7Q8Y8"/>
<dbReference type="EMBL" id="AUZM01000425">
    <property type="protein sequence ID" value="ERT03505.1"/>
    <property type="molecule type" value="Genomic_DNA"/>
</dbReference>
<evidence type="ECO:0000313" key="3">
    <source>
        <dbReference type="Proteomes" id="UP000017127"/>
    </source>
</evidence>
<feature type="compositionally biased region" description="Pro residues" evidence="1">
    <location>
        <begin position="37"/>
        <end position="48"/>
    </location>
</feature>
<gene>
    <name evidence="2" type="ORF">M595_6557</name>
</gene>
<feature type="non-terminal residue" evidence="2">
    <location>
        <position position="98"/>
    </location>
</feature>
<feature type="region of interest" description="Disordered" evidence="1">
    <location>
        <begin position="33"/>
        <end position="56"/>
    </location>
</feature>